<feature type="domain" description="SLBB" evidence="18">
    <location>
        <begin position="193"/>
        <end position="252"/>
    </location>
</feature>
<keyword evidence="3" id="KW-0813">Transport</keyword>
<dbReference type="Pfam" id="PF02563">
    <property type="entry name" value="Poly_export"/>
    <property type="match status" value="1"/>
</dbReference>
<feature type="domain" description="Polysaccharide export protein N-terminal" evidence="17">
    <location>
        <begin position="95"/>
        <end position="187"/>
    </location>
</feature>
<dbReference type="GO" id="GO:0009279">
    <property type="term" value="C:cell outer membrane"/>
    <property type="evidence" value="ECO:0007669"/>
    <property type="project" value="UniProtKB-SubCell"/>
</dbReference>
<evidence type="ECO:0000256" key="16">
    <source>
        <dbReference type="SAM" id="SignalP"/>
    </source>
</evidence>
<keyword evidence="9" id="KW-0406">Ion transport</keyword>
<evidence type="ECO:0000256" key="10">
    <source>
        <dbReference type="ARBA" id="ARBA00023114"/>
    </source>
</evidence>
<evidence type="ECO:0000256" key="7">
    <source>
        <dbReference type="ARBA" id="ARBA00022729"/>
    </source>
</evidence>
<evidence type="ECO:0000256" key="4">
    <source>
        <dbReference type="ARBA" id="ARBA00022452"/>
    </source>
</evidence>
<dbReference type="Proteomes" id="UP000175989">
    <property type="component" value="Unassembled WGS sequence"/>
</dbReference>
<keyword evidence="8" id="KW-0625">Polysaccharide transport</keyword>
<dbReference type="Gene3D" id="3.10.560.10">
    <property type="entry name" value="Outer membrane lipoprotein wza domain like"/>
    <property type="match status" value="2"/>
</dbReference>
<comment type="caution">
    <text evidence="19">The sequence shown here is derived from an EMBL/GenBank/DDBJ whole genome shotgun (WGS) entry which is preliminary data.</text>
</comment>
<dbReference type="PATRIC" id="fig|762836.4.peg.38"/>
<evidence type="ECO:0000256" key="14">
    <source>
        <dbReference type="ARBA" id="ARBA00023288"/>
    </source>
</evidence>
<feature type="region of interest" description="Disordered" evidence="15">
    <location>
        <begin position="253"/>
        <end position="272"/>
    </location>
</feature>
<accession>A0A1E7X842</accession>
<comment type="similarity">
    <text evidence="2">Belongs to the BexD/CtrA/VexA family.</text>
</comment>
<feature type="chain" id="PRO_5009208508" evidence="16">
    <location>
        <begin position="23"/>
        <end position="428"/>
    </location>
</feature>
<evidence type="ECO:0000256" key="5">
    <source>
        <dbReference type="ARBA" id="ARBA00022597"/>
    </source>
</evidence>
<evidence type="ECO:0000259" key="18">
    <source>
        <dbReference type="Pfam" id="PF22461"/>
    </source>
</evidence>
<dbReference type="GO" id="GO:0006811">
    <property type="term" value="P:monoatomic ion transport"/>
    <property type="evidence" value="ECO:0007669"/>
    <property type="project" value="UniProtKB-KW"/>
</dbReference>
<sequence>MAKFLYALLLFYLCGCAGTSHRAPAPGDADVIPITAQWLAGQRRERNVDDAASAVSALSRPAALPVPVPIPIQVQVTVPVPGSVRIPAPATAAGTDSAYRLGVGDVLAVTVWDHPELTGAGLPSRSDNLDGQTGPPPATFVIDQQGQLHFPFAGAVPLAGLTREAARDRLVQRLARYFRAPRVTVTVMAYRSQRVYVEGQVRTPGPQPINDIPMTLLEALNRAGGLLPTADQSRITVERAGQRYRIDLAAAMRGGPPQPQAPADSAAPSQGHPAAMLLADGDVVRAPPRDESKVFVGGEVLSPRALTMHDGRLTLGEALGEAGGLNPQSADAGQVYVVRRARHGDDVAAEAAAAADTGKVYGTGAPGRSLVYRLDARSASALALAEQFELQPRDVVYVAASTLTNWHRAISQLFPGELSSAVGVTTRP</sequence>
<keyword evidence="4" id="KW-1134">Transmembrane beta strand</keyword>
<keyword evidence="14" id="KW-0449">Lipoprotein</keyword>
<dbReference type="GO" id="GO:0015159">
    <property type="term" value="F:polysaccharide transmembrane transporter activity"/>
    <property type="evidence" value="ECO:0007669"/>
    <property type="project" value="InterPro"/>
</dbReference>
<dbReference type="EMBL" id="LROM01000002">
    <property type="protein sequence ID" value="OFA09260.1"/>
    <property type="molecule type" value="Genomic_DNA"/>
</dbReference>
<dbReference type="Pfam" id="PF22461">
    <property type="entry name" value="SLBB_2"/>
    <property type="match status" value="2"/>
</dbReference>
<dbReference type="GO" id="GO:0015288">
    <property type="term" value="F:porin activity"/>
    <property type="evidence" value="ECO:0007669"/>
    <property type="project" value="UniProtKB-KW"/>
</dbReference>
<evidence type="ECO:0000313" key="20">
    <source>
        <dbReference type="Proteomes" id="UP000175989"/>
    </source>
</evidence>
<keyword evidence="6" id="KW-0812">Transmembrane</keyword>
<dbReference type="Gene3D" id="3.30.1950.10">
    <property type="entry name" value="wza like domain"/>
    <property type="match status" value="1"/>
</dbReference>
<evidence type="ECO:0000259" key="17">
    <source>
        <dbReference type="Pfam" id="PF02563"/>
    </source>
</evidence>
<evidence type="ECO:0000256" key="13">
    <source>
        <dbReference type="ARBA" id="ARBA00023237"/>
    </source>
</evidence>
<keyword evidence="12" id="KW-0564">Palmitate</keyword>
<keyword evidence="11" id="KW-0472">Membrane</keyword>
<gene>
    <name evidence="19" type="ORF">DUPY_00380</name>
</gene>
<dbReference type="InterPro" id="IPR003715">
    <property type="entry name" value="Poly_export_N"/>
</dbReference>
<evidence type="ECO:0000256" key="11">
    <source>
        <dbReference type="ARBA" id="ARBA00023136"/>
    </source>
</evidence>
<feature type="compositionally biased region" description="Low complexity" evidence="15">
    <location>
        <begin position="253"/>
        <end position="271"/>
    </location>
</feature>
<evidence type="ECO:0000256" key="9">
    <source>
        <dbReference type="ARBA" id="ARBA00023065"/>
    </source>
</evidence>
<organism evidence="19 20">
    <name type="scientific">Duganella phyllosphaerae</name>
    <dbReference type="NCBI Taxonomy" id="762836"/>
    <lineage>
        <taxon>Bacteria</taxon>
        <taxon>Pseudomonadati</taxon>
        <taxon>Pseudomonadota</taxon>
        <taxon>Betaproteobacteria</taxon>
        <taxon>Burkholderiales</taxon>
        <taxon>Oxalobacteraceae</taxon>
        <taxon>Telluria group</taxon>
        <taxon>Duganella</taxon>
    </lineage>
</organism>
<keyword evidence="13" id="KW-0998">Cell outer membrane</keyword>
<evidence type="ECO:0000256" key="3">
    <source>
        <dbReference type="ARBA" id="ARBA00022448"/>
    </source>
</evidence>
<comment type="subcellular location">
    <subcellularLocation>
        <location evidence="1">Cell outer membrane</location>
        <topology evidence="1">Multi-pass membrane protein</topology>
    </subcellularLocation>
</comment>
<keyword evidence="5" id="KW-0762">Sugar transport</keyword>
<dbReference type="InterPro" id="IPR049712">
    <property type="entry name" value="Poly_export"/>
</dbReference>
<dbReference type="PANTHER" id="PTHR33619:SF3">
    <property type="entry name" value="POLYSACCHARIDE EXPORT PROTEIN GFCE-RELATED"/>
    <property type="match status" value="1"/>
</dbReference>
<name>A0A1E7X842_9BURK</name>
<dbReference type="PANTHER" id="PTHR33619">
    <property type="entry name" value="POLYSACCHARIDE EXPORT PROTEIN GFCE-RELATED"/>
    <property type="match status" value="1"/>
</dbReference>
<evidence type="ECO:0000256" key="12">
    <source>
        <dbReference type="ARBA" id="ARBA00023139"/>
    </source>
</evidence>
<protein>
    <submittedName>
        <fullName evidence="19">Polysaccharide biosynthesis/export protein</fullName>
    </submittedName>
</protein>
<evidence type="ECO:0000256" key="2">
    <source>
        <dbReference type="ARBA" id="ARBA00009450"/>
    </source>
</evidence>
<feature type="signal peptide" evidence="16">
    <location>
        <begin position="1"/>
        <end position="22"/>
    </location>
</feature>
<evidence type="ECO:0000256" key="15">
    <source>
        <dbReference type="SAM" id="MobiDB-lite"/>
    </source>
</evidence>
<dbReference type="InterPro" id="IPR054765">
    <property type="entry name" value="SLBB_dom"/>
</dbReference>
<evidence type="ECO:0000256" key="6">
    <source>
        <dbReference type="ARBA" id="ARBA00022692"/>
    </source>
</evidence>
<keyword evidence="20" id="KW-1185">Reference proteome</keyword>
<evidence type="ECO:0000256" key="1">
    <source>
        <dbReference type="ARBA" id="ARBA00004571"/>
    </source>
</evidence>
<evidence type="ECO:0000256" key="8">
    <source>
        <dbReference type="ARBA" id="ARBA00023047"/>
    </source>
</evidence>
<dbReference type="RefSeq" id="WP_229255180.1">
    <property type="nucleotide sequence ID" value="NZ_LROM01000002.1"/>
</dbReference>
<dbReference type="AlphaFoldDB" id="A0A1E7X842"/>
<evidence type="ECO:0000313" key="19">
    <source>
        <dbReference type="EMBL" id="OFA09260.1"/>
    </source>
</evidence>
<proteinExistence type="inferred from homology"/>
<keyword evidence="10" id="KW-0626">Porin</keyword>
<keyword evidence="7 16" id="KW-0732">Signal</keyword>
<reference evidence="20" key="1">
    <citation type="journal article" date="2016" name="Front. Microbiol.">
        <title>Molecular Keys to the Janthinobacterium and Duganella spp. Interaction with the Plant Pathogen Fusarium graminearum.</title>
        <authorList>
            <person name="Haack F.S."/>
            <person name="Poehlein A."/>
            <person name="Kroger C."/>
            <person name="Voigt C.A."/>
            <person name="Piepenbring M."/>
            <person name="Bode H.B."/>
            <person name="Daniel R."/>
            <person name="Schafer W."/>
            <person name="Streit W.R."/>
        </authorList>
    </citation>
    <scope>NUCLEOTIDE SEQUENCE [LARGE SCALE GENOMIC DNA]</scope>
    <source>
        <strain evidence="20">T54</strain>
    </source>
</reference>
<feature type="domain" description="SLBB" evidence="18">
    <location>
        <begin position="293"/>
        <end position="398"/>
    </location>
</feature>
<dbReference type="GO" id="GO:0046930">
    <property type="term" value="C:pore complex"/>
    <property type="evidence" value="ECO:0007669"/>
    <property type="project" value="UniProtKB-KW"/>
</dbReference>